<dbReference type="InterPro" id="IPR036322">
    <property type="entry name" value="WD40_repeat_dom_sf"/>
</dbReference>
<dbReference type="Gene3D" id="2.130.10.10">
    <property type="entry name" value="YVTN repeat-like/Quinoprotein amine dehydrogenase"/>
    <property type="match status" value="1"/>
</dbReference>
<dbReference type="InterPro" id="IPR007730">
    <property type="entry name" value="SPOR-like_dom"/>
</dbReference>
<gene>
    <name evidence="2" type="ORF">ENS15_06945</name>
</gene>
<feature type="domain" description="SPOR" evidence="1">
    <location>
        <begin position="364"/>
        <end position="445"/>
    </location>
</feature>
<dbReference type="SUPFAM" id="SSF110997">
    <property type="entry name" value="Sporulation related repeat"/>
    <property type="match status" value="1"/>
</dbReference>
<evidence type="ECO:0000259" key="1">
    <source>
        <dbReference type="PROSITE" id="PS51724"/>
    </source>
</evidence>
<comment type="caution">
    <text evidence="2">The sequence shown here is derived from an EMBL/GenBank/DDBJ whole genome shotgun (WGS) entry which is preliminary data.</text>
</comment>
<dbReference type="InterPro" id="IPR015943">
    <property type="entry name" value="WD40/YVTN_repeat-like_dom_sf"/>
</dbReference>
<dbReference type="InterPro" id="IPR036680">
    <property type="entry name" value="SPOR-like_sf"/>
</dbReference>
<dbReference type="PROSITE" id="PS51724">
    <property type="entry name" value="SPOR"/>
    <property type="match status" value="1"/>
</dbReference>
<dbReference type="SUPFAM" id="SSF50978">
    <property type="entry name" value="WD40 repeat-like"/>
    <property type="match status" value="1"/>
</dbReference>
<dbReference type="AlphaFoldDB" id="A0A7C3NEN0"/>
<dbReference type="EMBL" id="DSTT01000006">
    <property type="protein sequence ID" value="HFK24362.1"/>
    <property type="molecule type" value="Genomic_DNA"/>
</dbReference>
<reference evidence="2" key="1">
    <citation type="journal article" date="2020" name="mSystems">
        <title>Genome- and Community-Level Interaction Insights into Carbon Utilization and Element Cycling Functions of Hydrothermarchaeota in Hydrothermal Sediment.</title>
        <authorList>
            <person name="Zhou Z."/>
            <person name="Liu Y."/>
            <person name="Xu W."/>
            <person name="Pan J."/>
            <person name="Luo Z.H."/>
            <person name="Li M."/>
        </authorList>
    </citation>
    <scope>NUCLEOTIDE SEQUENCE [LARGE SCALE GENOMIC DNA]</scope>
    <source>
        <strain evidence="2">SpSt-464</strain>
    </source>
</reference>
<sequence length="450" mass="53652">MKKDKFIFGFLILFILFLPFCKKNYVEEKSEQKKEETKEKYSFFVISEKGFNLYDKDFNLKRAFSFQFPVIDFSEFKEKVYVMTSDSKISIFNKKLFNIEYNFSFNQPPTLMKIISNERGFYYISKNKLIYKDKQKEETVISVDTNFVQIFKNPFQNFLYIVDEKGFLYSIDFSRKILKRRFFVGDVLDIGFEKYGTRLIVVSPKTTLILDFETLNIIEEIKDFFTNCYTFDKNPQFLLYSYADGRMFLYDGIKYTPMEKIEVKDKNSDIKSFSDSILIIHSKTRNNFDLFVNGRRTRKFNVKSEQETRMVDLILEKDLILAKDSLVLVYNIFTDSFKTYVIKEKIKGIRVVSEEFEEKVEEKPQIKEFYTIQIYSLSNEISAKSEKERLKAKNPEDTIIVNDTTILDKKIYRIYLGLFENMDDASIKRDELIKRGYGRDIVIKKMKIND</sequence>
<dbReference type="Gene3D" id="3.30.70.1070">
    <property type="entry name" value="Sporulation related repeat"/>
    <property type="match status" value="1"/>
</dbReference>
<proteinExistence type="predicted"/>
<organism evidence="2">
    <name type="scientific">candidate division WOR-3 bacterium</name>
    <dbReference type="NCBI Taxonomy" id="2052148"/>
    <lineage>
        <taxon>Bacteria</taxon>
        <taxon>Bacteria division WOR-3</taxon>
    </lineage>
</organism>
<protein>
    <submittedName>
        <fullName evidence="2">SPOR domain-containing protein</fullName>
    </submittedName>
</protein>
<dbReference type="Pfam" id="PF05036">
    <property type="entry name" value="SPOR"/>
    <property type="match status" value="1"/>
</dbReference>
<dbReference type="GO" id="GO:0042834">
    <property type="term" value="F:peptidoglycan binding"/>
    <property type="evidence" value="ECO:0007669"/>
    <property type="project" value="InterPro"/>
</dbReference>
<evidence type="ECO:0000313" key="2">
    <source>
        <dbReference type="EMBL" id="HFK24362.1"/>
    </source>
</evidence>
<name>A0A7C3NEN0_UNCW3</name>
<accession>A0A7C3NEN0</accession>